<reference evidence="8" key="1">
    <citation type="journal article" date="2019" name="Int. J. Syst. Evol. Microbiol.">
        <title>The Global Catalogue of Microorganisms (GCM) 10K type strain sequencing project: providing services to taxonomists for standard genome sequencing and annotation.</title>
        <authorList>
            <consortium name="The Broad Institute Genomics Platform"/>
            <consortium name="The Broad Institute Genome Sequencing Center for Infectious Disease"/>
            <person name="Wu L."/>
            <person name="Ma J."/>
        </authorList>
    </citation>
    <scope>NUCLEOTIDE SEQUENCE [LARGE SCALE GENOMIC DNA]</scope>
    <source>
        <strain evidence="8">DFY41</strain>
    </source>
</reference>
<proteinExistence type="predicted"/>
<evidence type="ECO:0000256" key="5">
    <source>
        <dbReference type="SAM" id="Phobius"/>
    </source>
</evidence>
<keyword evidence="8" id="KW-1185">Reference proteome</keyword>
<dbReference type="PANTHER" id="PTHR42770">
    <property type="entry name" value="AMINO ACID TRANSPORTER-RELATED"/>
    <property type="match status" value="1"/>
</dbReference>
<feature type="transmembrane region" description="Helical" evidence="5">
    <location>
        <begin position="391"/>
        <end position="416"/>
    </location>
</feature>
<evidence type="ECO:0000313" key="7">
    <source>
        <dbReference type="EMBL" id="MFC5177964.1"/>
    </source>
</evidence>
<sequence>MTQLQPPPQETPETALHHGRLGVLGIVFFVVAAAAPLVGMTGAVPVAIVLGNGAAAPGAYVVVGLVLLLFSVGYAAMATKVTNTGAFFAFVGRGLGIVPGVGSAFTSLVAYLSIQLAIYGFFGALVSSEMNDKFGIDQPWWLWTLISWALVTGLSALSVDIGAKLLGVLMTIELLSLVVTAFAVLLSGDTPEGIDLAASFSPTNIFAGGLASTAGIALAFAFASYIGFEATAIYGEESKDAHRTVPRATYLAVVMITVIFGFTAFAIVTGLGSSTVIDRTVELSTVDGTPLANPAGVLFGVADQYVGSWIVDLMSWLVISSLFAGLLAFQNSAARYFYSMGRAGVLPSSLDRVNGRGAPWTGTVTTSVITLVVILVFWIGDKDPVLNLFYWFSGLAVLAIVFVEILVSVAVIAFFSRHREGVSIFTSIVAPLASILGLAVGLWLLASRFALLAGTVKEGVDPTAEPWGLNTTGWVLVLLPFVTFAVGMLVGKLRVRTENEDAVADLVT</sequence>
<feature type="transmembrane region" description="Helical" evidence="5">
    <location>
        <begin position="205"/>
        <end position="228"/>
    </location>
</feature>
<feature type="transmembrane region" description="Helical" evidence="5">
    <location>
        <begin position="313"/>
        <end position="338"/>
    </location>
</feature>
<feature type="transmembrane region" description="Helical" evidence="5">
    <location>
        <begin position="428"/>
        <end position="451"/>
    </location>
</feature>
<protein>
    <submittedName>
        <fullName evidence="7">APC family permease</fullName>
    </submittedName>
</protein>
<dbReference type="InterPro" id="IPR050367">
    <property type="entry name" value="APC_superfamily"/>
</dbReference>
<comment type="subcellular location">
    <subcellularLocation>
        <location evidence="1">Membrane</location>
        <topology evidence="1">Multi-pass membrane protein</topology>
    </subcellularLocation>
</comment>
<feature type="transmembrane region" description="Helical" evidence="5">
    <location>
        <begin position="166"/>
        <end position="185"/>
    </location>
</feature>
<evidence type="ECO:0000256" key="1">
    <source>
        <dbReference type="ARBA" id="ARBA00004141"/>
    </source>
</evidence>
<gene>
    <name evidence="7" type="ORF">ACFPGP_14875</name>
</gene>
<comment type="caution">
    <text evidence="7">The sequence shown here is derived from an EMBL/GenBank/DDBJ whole genome shotgun (WGS) entry which is preliminary data.</text>
</comment>
<accession>A0ABW0BKZ0</accession>
<dbReference type="EMBL" id="JBHSKD010000018">
    <property type="protein sequence ID" value="MFC5177964.1"/>
    <property type="molecule type" value="Genomic_DNA"/>
</dbReference>
<dbReference type="RefSeq" id="WP_378591435.1">
    <property type="nucleotide sequence ID" value="NZ_JBHSKD010000018.1"/>
</dbReference>
<evidence type="ECO:0000259" key="6">
    <source>
        <dbReference type="Pfam" id="PF00324"/>
    </source>
</evidence>
<dbReference type="PIRSF" id="PIRSF006060">
    <property type="entry name" value="AA_transporter"/>
    <property type="match status" value="1"/>
</dbReference>
<feature type="transmembrane region" description="Helical" evidence="5">
    <location>
        <begin position="21"/>
        <end position="48"/>
    </location>
</feature>
<evidence type="ECO:0000313" key="8">
    <source>
        <dbReference type="Proteomes" id="UP001596087"/>
    </source>
</evidence>
<feature type="transmembrane region" description="Helical" evidence="5">
    <location>
        <begin position="97"/>
        <end position="120"/>
    </location>
</feature>
<evidence type="ECO:0000256" key="2">
    <source>
        <dbReference type="ARBA" id="ARBA00022692"/>
    </source>
</evidence>
<feature type="transmembrane region" description="Helical" evidence="5">
    <location>
        <begin position="54"/>
        <end position="76"/>
    </location>
</feature>
<keyword evidence="4 5" id="KW-0472">Membrane</keyword>
<dbReference type="Gene3D" id="1.20.1740.10">
    <property type="entry name" value="Amino acid/polyamine transporter I"/>
    <property type="match status" value="1"/>
</dbReference>
<dbReference type="Proteomes" id="UP001596087">
    <property type="component" value="Unassembled WGS sequence"/>
</dbReference>
<feature type="transmembrane region" description="Helical" evidence="5">
    <location>
        <begin position="249"/>
        <end position="271"/>
    </location>
</feature>
<name>A0ABW0BKZ0_9ACTN</name>
<keyword evidence="2 5" id="KW-0812">Transmembrane</keyword>
<organism evidence="7 8">
    <name type="scientific">Nocardioides taihuensis</name>
    <dbReference type="NCBI Taxonomy" id="1835606"/>
    <lineage>
        <taxon>Bacteria</taxon>
        <taxon>Bacillati</taxon>
        <taxon>Actinomycetota</taxon>
        <taxon>Actinomycetes</taxon>
        <taxon>Propionibacteriales</taxon>
        <taxon>Nocardioidaceae</taxon>
        <taxon>Nocardioides</taxon>
    </lineage>
</organism>
<keyword evidence="3 5" id="KW-1133">Transmembrane helix</keyword>
<dbReference type="InterPro" id="IPR004841">
    <property type="entry name" value="AA-permease/SLC12A_dom"/>
</dbReference>
<evidence type="ECO:0000256" key="3">
    <source>
        <dbReference type="ARBA" id="ARBA00022989"/>
    </source>
</evidence>
<dbReference type="Pfam" id="PF00324">
    <property type="entry name" value="AA_permease"/>
    <property type="match status" value="1"/>
</dbReference>
<feature type="transmembrane region" description="Helical" evidence="5">
    <location>
        <begin position="140"/>
        <end position="159"/>
    </location>
</feature>
<feature type="transmembrane region" description="Helical" evidence="5">
    <location>
        <begin position="471"/>
        <end position="490"/>
    </location>
</feature>
<dbReference type="PANTHER" id="PTHR42770:SF16">
    <property type="entry name" value="AMINO ACID PERMEASE"/>
    <property type="match status" value="1"/>
</dbReference>
<feature type="domain" description="Amino acid permease/ SLC12A" evidence="6">
    <location>
        <begin position="38"/>
        <end position="458"/>
    </location>
</feature>
<feature type="transmembrane region" description="Helical" evidence="5">
    <location>
        <begin position="358"/>
        <end position="379"/>
    </location>
</feature>
<evidence type="ECO:0000256" key="4">
    <source>
        <dbReference type="ARBA" id="ARBA00023136"/>
    </source>
</evidence>